<protein>
    <recommendedName>
        <fullName evidence="9">Sec-independent protein translocase protein TatA</fullName>
    </recommendedName>
</protein>
<evidence type="ECO:0000256" key="3">
    <source>
        <dbReference type="ARBA" id="ARBA00022475"/>
    </source>
</evidence>
<dbReference type="HAMAP" id="MF_00236">
    <property type="entry name" value="TatA_E"/>
    <property type="match status" value="1"/>
</dbReference>
<comment type="subunit">
    <text evidence="9">Forms a complex with TatC.</text>
</comment>
<dbReference type="RefSeq" id="WP_013907107.1">
    <property type="nucleotide sequence ID" value="NC_015681.1"/>
</dbReference>
<comment type="similarity">
    <text evidence="9">Belongs to the TatA/E family.</text>
</comment>
<dbReference type="InterPro" id="IPR003369">
    <property type="entry name" value="TatA/B/E"/>
</dbReference>
<dbReference type="PANTHER" id="PTHR42982">
    <property type="entry name" value="SEC-INDEPENDENT PROTEIN TRANSLOCASE PROTEIN TATA"/>
    <property type="match status" value="1"/>
</dbReference>
<dbReference type="GO" id="GO:0008320">
    <property type="term" value="F:protein transmembrane transporter activity"/>
    <property type="evidence" value="ECO:0007669"/>
    <property type="project" value="UniProtKB-UniRule"/>
</dbReference>
<comment type="function">
    <text evidence="9">Part of the twin-arginine translocation (Tat) system that transports large folded proteins containing a characteristic twin-arginine motif in their signal peptide across membranes. TatA could form the protein-conducting channel of the Tat system.</text>
</comment>
<name>F8AAZ6_THEID</name>
<evidence type="ECO:0000256" key="1">
    <source>
        <dbReference type="ARBA" id="ARBA00004162"/>
    </source>
</evidence>
<dbReference type="FunCoup" id="F8AAZ6">
    <property type="interactions" value="447"/>
</dbReference>
<reference evidence="11" key="1">
    <citation type="submission" date="2011-04" db="EMBL/GenBank/DDBJ databases">
        <title>The complete genome of Thermodesulfatator indicus DSM 15286.</title>
        <authorList>
            <person name="Lucas S."/>
            <person name="Copeland A."/>
            <person name="Lapidus A."/>
            <person name="Bruce D."/>
            <person name="Goodwin L."/>
            <person name="Pitluck S."/>
            <person name="Peters L."/>
            <person name="Kyrpides N."/>
            <person name="Mavromatis K."/>
            <person name="Pagani I."/>
            <person name="Ivanova N."/>
            <person name="Saunders L."/>
            <person name="Detter J.C."/>
            <person name="Tapia R."/>
            <person name="Han C."/>
            <person name="Land M."/>
            <person name="Hauser L."/>
            <person name="Markowitz V."/>
            <person name="Cheng J.-F."/>
            <person name="Hugenholtz P."/>
            <person name="Woyke T."/>
            <person name="Wu D."/>
            <person name="Spring S."/>
            <person name="Schroeder M."/>
            <person name="Brambilla E."/>
            <person name="Klenk H.-P."/>
            <person name="Eisen J.A."/>
        </authorList>
    </citation>
    <scope>NUCLEOTIDE SEQUENCE [LARGE SCALE GENOMIC DNA]</scope>
    <source>
        <strain evidence="11">DSM 15286 / JCM 11887 / CIR29812</strain>
    </source>
</reference>
<accession>F8AAZ6</accession>
<dbReference type="STRING" id="667014.Thein_0480"/>
<dbReference type="Gene3D" id="1.20.5.3310">
    <property type="match status" value="1"/>
</dbReference>
<dbReference type="InParanoid" id="F8AAZ6"/>
<dbReference type="GO" id="GO:0033281">
    <property type="term" value="C:TAT protein transport complex"/>
    <property type="evidence" value="ECO:0007669"/>
    <property type="project" value="UniProtKB-UniRule"/>
</dbReference>
<dbReference type="PANTHER" id="PTHR42982:SF1">
    <property type="entry name" value="SEC-INDEPENDENT PROTEIN TRANSLOCASE PROTEIN TATA"/>
    <property type="match status" value="1"/>
</dbReference>
<comment type="subcellular location">
    <subcellularLocation>
        <location evidence="9">Cell inner membrane</location>
        <topology evidence="9">Single-pass membrane protein</topology>
    </subcellularLocation>
    <subcellularLocation>
        <location evidence="1">Cell membrane</location>
        <topology evidence="1">Single-pass membrane protein</topology>
    </subcellularLocation>
</comment>
<organism evidence="10 11">
    <name type="scientific">Thermodesulfatator indicus (strain DSM 15286 / JCM 11887 / CIR29812)</name>
    <dbReference type="NCBI Taxonomy" id="667014"/>
    <lineage>
        <taxon>Bacteria</taxon>
        <taxon>Pseudomonadati</taxon>
        <taxon>Thermodesulfobacteriota</taxon>
        <taxon>Thermodesulfobacteria</taxon>
        <taxon>Thermodesulfobacteriales</taxon>
        <taxon>Thermodesulfatatoraceae</taxon>
        <taxon>Thermodesulfatator</taxon>
    </lineage>
</organism>
<dbReference type="GO" id="GO:0043953">
    <property type="term" value="P:protein transport by the Tat complex"/>
    <property type="evidence" value="ECO:0007669"/>
    <property type="project" value="UniProtKB-UniRule"/>
</dbReference>
<keyword evidence="11" id="KW-1185">Reference proteome</keyword>
<keyword evidence="9" id="KW-0997">Cell inner membrane</keyword>
<evidence type="ECO:0000256" key="7">
    <source>
        <dbReference type="ARBA" id="ARBA00023010"/>
    </source>
</evidence>
<dbReference type="HOGENOM" id="CLU_086034_6_0_0"/>
<dbReference type="Pfam" id="PF02416">
    <property type="entry name" value="TatA_B_E"/>
    <property type="match status" value="1"/>
</dbReference>
<dbReference type="EMBL" id="CP002683">
    <property type="protein sequence ID" value="AEH44362.1"/>
    <property type="molecule type" value="Genomic_DNA"/>
</dbReference>
<evidence type="ECO:0000313" key="11">
    <source>
        <dbReference type="Proteomes" id="UP000006793"/>
    </source>
</evidence>
<proteinExistence type="inferred from homology"/>
<dbReference type="PRINTS" id="PR01506">
    <property type="entry name" value="TATBPROTEIN"/>
</dbReference>
<dbReference type="PaxDb" id="667014-Thein_0480"/>
<evidence type="ECO:0000256" key="6">
    <source>
        <dbReference type="ARBA" id="ARBA00022989"/>
    </source>
</evidence>
<dbReference type="NCBIfam" id="TIGR01411">
    <property type="entry name" value="tatAE"/>
    <property type="match status" value="1"/>
</dbReference>
<keyword evidence="8 9" id="KW-0472">Membrane</keyword>
<dbReference type="Proteomes" id="UP000006793">
    <property type="component" value="Chromosome"/>
</dbReference>
<reference evidence="10 11" key="2">
    <citation type="journal article" date="2012" name="Stand. Genomic Sci.">
        <title>Complete genome sequence of the thermophilic sulfate-reducing ocean bacterium Thermodesulfatator indicus type strain (CIR29812(T)).</title>
        <authorList>
            <person name="Anderson I."/>
            <person name="Saunders E."/>
            <person name="Lapidus A."/>
            <person name="Nolan M."/>
            <person name="Lucas S."/>
            <person name="Tice H."/>
            <person name="Del Rio T.G."/>
            <person name="Cheng J.F."/>
            <person name="Han C."/>
            <person name="Tapia R."/>
            <person name="Goodwin L.A."/>
            <person name="Pitluck S."/>
            <person name="Liolios K."/>
            <person name="Mavromatis K."/>
            <person name="Pagani I."/>
            <person name="Ivanova N."/>
            <person name="Mikhailova N."/>
            <person name="Pati A."/>
            <person name="Chen A."/>
            <person name="Palaniappan K."/>
            <person name="Land M."/>
            <person name="Hauser L."/>
            <person name="Jeffries C.D."/>
            <person name="Chang Y.J."/>
            <person name="Brambilla E.M."/>
            <person name="Rohde M."/>
            <person name="Spring S."/>
            <person name="Goker M."/>
            <person name="Detter J.C."/>
            <person name="Woyke T."/>
            <person name="Bristow J."/>
            <person name="Eisen J.A."/>
            <person name="Markowitz V."/>
            <person name="Hugenholtz P."/>
            <person name="Kyrpides N.C."/>
            <person name="Klenk H.P."/>
        </authorList>
    </citation>
    <scope>NUCLEOTIDE SEQUENCE [LARGE SCALE GENOMIC DNA]</scope>
    <source>
        <strain evidence="11">DSM 15286 / JCM 11887 / CIR29812</strain>
    </source>
</reference>
<evidence type="ECO:0000256" key="8">
    <source>
        <dbReference type="ARBA" id="ARBA00023136"/>
    </source>
</evidence>
<sequence length="62" mass="6708">MFGLGSQELLIILLIALVLFGAKRLPEIGAGLGKGIRAFKEGLREGENIEAEAKEEIEKKKA</sequence>
<evidence type="ECO:0000256" key="9">
    <source>
        <dbReference type="HAMAP-Rule" id="MF_00236"/>
    </source>
</evidence>
<dbReference type="KEGG" id="tid:Thein_0480"/>
<keyword evidence="3 9" id="KW-1003">Cell membrane</keyword>
<keyword evidence="4 9" id="KW-0812">Transmembrane</keyword>
<dbReference type="eggNOG" id="COG1826">
    <property type="taxonomic scope" value="Bacteria"/>
</dbReference>
<evidence type="ECO:0000313" key="10">
    <source>
        <dbReference type="EMBL" id="AEH44362.1"/>
    </source>
</evidence>
<evidence type="ECO:0000256" key="5">
    <source>
        <dbReference type="ARBA" id="ARBA00022927"/>
    </source>
</evidence>
<keyword evidence="2 9" id="KW-0813">Transport</keyword>
<keyword evidence="5 9" id="KW-0653">Protein transport</keyword>
<dbReference type="AlphaFoldDB" id="F8AAZ6"/>
<evidence type="ECO:0000256" key="4">
    <source>
        <dbReference type="ARBA" id="ARBA00022692"/>
    </source>
</evidence>
<gene>
    <name evidence="9" type="primary">tatA</name>
    <name evidence="10" type="ordered locus">Thein_0480</name>
</gene>
<keyword evidence="7 9" id="KW-0811">Translocation</keyword>
<keyword evidence="6 9" id="KW-1133">Transmembrane helix</keyword>
<dbReference type="InterPro" id="IPR006312">
    <property type="entry name" value="TatA/E"/>
</dbReference>
<evidence type="ECO:0000256" key="2">
    <source>
        <dbReference type="ARBA" id="ARBA00022448"/>
    </source>
</evidence>